<dbReference type="SUPFAM" id="SSF52540">
    <property type="entry name" value="P-loop containing nucleoside triphosphate hydrolases"/>
    <property type="match status" value="2"/>
</dbReference>
<dbReference type="GO" id="GO:0005524">
    <property type="term" value="F:ATP binding"/>
    <property type="evidence" value="ECO:0007669"/>
    <property type="project" value="UniProtKB-KW"/>
</dbReference>
<dbReference type="InterPro" id="IPR027417">
    <property type="entry name" value="P-loop_NTPase"/>
</dbReference>
<evidence type="ECO:0000256" key="4">
    <source>
        <dbReference type="ARBA" id="ARBA00022840"/>
    </source>
</evidence>
<keyword evidence="2" id="KW-0677">Repeat</keyword>
<dbReference type="InterPro" id="IPR003439">
    <property type="entry name" value="ABC_transporter-like_ATP-bd"/>
</dbReference>
<dbReference type="PANTHER" id="PTHR43790:SF9">
    <property type="entry name" value="GALACTOFURANOSE TRANSPORTER ATP-BINDING PROTEIN YTFR"/>
    <property type="match status" value="1"/>
</dbReference>
<keyword evidence="3" id="KW-0547">Nucleotide-binding</keyword>
<evidence type="ECO:0000256" key="1">
    <source>
        <dbReference type="ARBA" id="ARBA00022448"/>
    </source>
</evidence>
<dbReference type="GO" id="GO:0016887">
    <property type="term" value="F:ATP hydrolysis activity"/>
    <property type="evidence" value="ECO:0007669"/>
    <property type="project" value="InterPro"/>
</dbReference>
<dbReference type="CDD" id="cd03216">
    <property type="entry name" value="ABC_Carb_Monos_I"/>
    <property type="match status" value="1"/>
</dbReference>
<dbReference type="AlphaFoldDB" id="A0A1M4Z8L0"/>
<feature type="domain" description="ABC transporter" evidence="5">
    <location>
        <begin position="256"/>
        <end position="503"/>
    </location>
</feature>
<name>A0A1M4Z8L0_9CLOT</name>
<dbReference type="STRING" id="1122155.SAMN02745158_02651"/>
<protein>
    <submittedName>
        <fullName evidence="6">Ribose transport system ATP-binding protein</fullName>
    </submittedName>
</protein>
<reference evidence="6 7" key="1">
    <citation type="submission" date="2016-11" db="EMBL/GenBank/DDBJ databases">
        <authorList>
            <person name="Jaros S."/>
            <person name="Januszkiewicz K."/>
            <person name="Wedrychowicz H."/>
        </authorList>
    </citation>
    <scope>NUCLEOTIDE SEQUENCE [LARGE SCALE GENOMIC DNA]</scope>
    <source>
        <strain evidence="6 7">DSM 17459</strain>
    </source>
</reference>
<dbReference type="EMBL" id="FQVI01000014">
    <property type="protein sequence ID" value="SHF14127.1"/>
    <property type="molecule type" value="Genomic_DNA"/>
</dbReference>
<evidence type="ECO:0000256" key="3">
    <source>
        <dbReference type="ARBA" id="ARBA00022741"/>
    </source>
</evidence>
<dbReference type="OrthoDB" id="9776369at2"/>
<evidence type="ECO:0000313" key="6">
    <source>
        <dbReference type="EMBL" id="SHF14127.1"/>
    </source>
</evidence>
<dbReference type="InterPro" id="IPR003593">
    <property type="entry name" value="AAA+_ATPase"/>
</dbReference>
<evidence type="ECO:0000256" key="2">
    <source>
        <dbReference type="ARBA" id="ARBA00022737"/>
    </source>
</evidence>
<feature type="domain" description="ABC transporter" evidence="5">
    <location>
        <begin position="9"/>
        <end position="248"/>
    </location>
</feature>
<organism evidence="6 7">
    <name type="scientific">Lactonifactor longoviformis DSM 17459</name>
    <dbReference type="NCBI Taxonomy" id="1122155"/>
    <lineage>
        <taxon>Bacteria</taxon>
        <taxon>Bacillati</taxon>
        <taxon>Bacillota</taxon>
        <taxon>Clostridia</taxon>
        <taxon>Eubacteriales</taxon>
        <taxon>Clostridiaceae</taxon>
        <taxon>Lactonifactor</taxon>
    </lineage>
</organism>
<sequence length="512" mass="56643">MGHGKTPLLEMHNIVKIYGGTKALNGASLSIYPGEIHALMGGNGAGKSTIIGIIGGSKMPNDGQIILDGREIRFKSPKDAMEKGIAVVYQELSLVPHLTVSENISLCNPDINKNGFYDWKESDKIAREALLTLGEAAASIRLRDEVSTLRADQMQMIEIARAVSMGAKIILFDEPTSSLNFGETQSLFQIIRKLSAQGLGIIFVSHRMNEIREICDRITIFRDGQTVTEGALMSEKSDADIIRDMIGRTLVMEEAVSIDDYKEIDKNNELLNIEWENSDISCSVKEGEIVGLAGLAGSGRSSLLRAVWGAQKNPQIRLKLRGEGYMPKSPQAALNRNIAYIGEDRAESGLFPTLPIPETLLMPHRVYCKQRLIRTKKENSYLKNIVQALKIKVPSIMEAPNSLSGGNQQKLLFGRWFIHNPTIFLLDEPTRGVDVHTKQDIYQLIKSAARESHAGVIVVSSELAELVTLCHKVLILKDGRPERILYGDDINEDYMMQCITSSSEVPNIKEAD</sequence>
<evidence type="ECO:0000313" key="7">
    <source>
        <dbReference type="Proteomes" id="UP000184245"/>
    </source>
</evidence>
<dbReference type="PROSITE" id="PS00211">
    <property type="entry name" value="ABC_TRANSPORTER_1"/>
    <property type="match status" value="1"/>
</dbReference>
<dbReference type="InterPro" id="IPR017871">
    <property type="entry name" value="ABC_transporter-like_CS"/>
</dbReference>
<dbReference type="PROSITE" id="PS50893">
    <property type="entry name" value="ABC_TRANSPORTER_2"/>
    <property type="match status" value="2"/>
</dbReference>
<dbReference type="SMART" id="SM00382">
    <property type="entry name" value="AAA"/>
    <property type="match status" value="2"/>
</dbReference>
<dbReference type="PANTHER" id="PTHR43790">
    <property type="entry name" value="CARBOHYDRATE TRANSPORT ATP-BINDING PROTEIN MG119-RELATED"/>
    <property type="match status" value="1"/>
</dbReference>
<gene>
    <name evidence="6" type="ORF">SAMN02745158_02651</name>
</gene>
<proteinExistence type="predicted"/>
<dbReference type="InterPro" id="IPR050107">
    <property type="entry name" value="ABC_carbohydrate_import_ATPase"/>
</dbReference>
<keyword evidence="4 6" id="KW-0067">ATP-binding</keyword>
<dbReference type="Proteomes" id="UP000184245">
    <property type="component" value="Unassembled WGS sequence"/>
</dbReference>
<dbReference type="Gene3D" id="3.40.50.300">
    <property type="entry name" value="P-loop containing nucleotide triphosphate hydrolases"/>
    <property type="match status" value="2"/>
</dbReference>
<keyword evidence="7" id="KW-1185">Reference proteome</keyword>
<evidence type="ECO:0000259" key="5">
    <source>
        <dbReference type="PROSITE" id="PS50893"/>
    </source>
</evidence>
<accession>A0A1M4Z8L0</accession>
<keyword evidence="1" id="KW-0813">Transport</keyword>
<dbReference type="CDD" id="cd03215">
    <property type="entry name" value="ABC_Carb_Monos_II"/>
    <property type="match status" value="1"/>
</dbReference>
<dbReference type="RefSeq" id="WP_072852524.1">
    <property type="nucleotide sequence ID" value="NZ_FQVI01000014.1"/>
</dbReference>
<dbReference type="Pfam" id="PF00005">
    <property type="entry name" value="ABC_tran"/>
    <property type="match status" value="2"/>
</dbReference>